<keyword evidence="1" id="KW-0812">Transmembrane</keyword>
<dbReference type="EMBL" id="SZVO01000005">
    <property type="protein sequence ID" value="TKT91919.1"/>
    <property type="molecule type" value="Genomic_DNA"/>
</dbReference>
<reference evidence="2 3" key="1">
    <citation type="submission" date="2019-05" db="EMBL/GenBank/DDBJ databases">
        <title>Dyadobacter AR-3-8 sp. nov., isolated from arctic soil.</title>
        <authorList>
            <person name="Chaudhary D.K."/>
        </authorList>
    </citation>
    <scope>NUCLEOTIDE SEQUENCE [LARGE SCALE GENOMIC DNA]</scope>
    <source>
        <strain evidence="2 3">AR-3-8</strain>
    </source>
</reference>
<dbReference type="AlphaFoldDB" id="A0A4U6D3M7"/>
<dbReference type="RefSeq" id="WP_137340288.1">
    <property type="nucleotide sequence ID" value="NZ_BSQH01000006.1"/>
</dbReference>
<organism evidence="2 3">
    <name type="scientific">Dyadobacter frigoris</name>
    <dbReference type="NCBI Taxonomy" id="2576211"/>
    <lineage>
        <taxon>Bacteria</taxon>
        <taxon>Pseudomonadati</taxon>
        <taxon>Bacteroidota</taxon>
        <taxon>Cytophagia</taxon>
        <taxon>Cytophagales</taxon>
        <taxon>Spirosomataceae</taxon>
        <taxon>Dyadobacter</taxon>
    </lineage>
</organism>
<evidence type="ECO:0000313" key="2">
    <source>
        <dbReference type="EMBL" id="TKT91919.1"/>
    </source>
</evidence>
<evidence type="ECO:0000313" key="3">
    <source>
        <dbReference type="Proteomes" id="UP000304900"/>
    </source>
</evidence>
<gene>
    <name evidence="2" type="ORF">FDK13_12280</name>
</gene>
<evidence type="ECO:0000256" key="1">
    <source>
        <dbReference type="SAM" id="Phobius"/>
    </source>
</evidence>
<keyword evidence="3" id="KW-1185">Reference proteome</keyword>
<accession>A0A4U6D3M7</accession>
<protein>
    <submittedName>
        <fullName evidence="2">Uncharacterized protein</fullName>
    </submittedName>
</protein>
<feature type="transmembrane region" description="Helical" evidence="1">
    <location>
        <begin position="79"/>
        <end position="100"/>
    </location>
</feature>
<feature type="transmembrane region" description="Helical" evidence="1">
    <location>
        <begin position="12"/>
        <end position="33"/>
    </location>
</feature>
<name>A0A4U6D3M7_9BACT</name>
<comment type="caution">
    <text evidence="2">The sequence shown here is derived from an EMBL/GenBank/DDBJ whole genome shotgun (WGS) entry which is preliminary data.</text>
</comment>
<keyword evidence="1" id="KW-0472">Membrane</keyword>
<feature type="transmembrane region" description="Helical" evidence="1">
    <location>
        <begin position="45"/>
        <end position="67"/>
    </location>
</feature>
<keyword evidence="1" id="KW-1133">Transmembrane helix</keyword>
<proteinExistence type="predicted"/>
<sequence>MIYLNGFNEFHVVFVVRSMLMATLSLYFFLKIYRSDEILEINRSPLFWLSIGLFLFCTGSIFTMGLGTSIMRFNSQLGYLVNMLNPILNIYLYIMFIVSFSCSRQNPGFY</sequence>
<dbReference type="Proteomes" id="UP000304900">
    <property type="component" value="Unassembled WGS sequence"/>
</dbReference>
<dbReference type="OrthoDB" id="651989at2"/>